<keyword evidence="2" id="KW-1185">Reference proteome</keyword>
<evidence type="ECO:0000313" key="2">
    <source>
        <dbReference type="Proteomes" id="UP001241377"/>
    </source>
</evidence>
<organism evidence="1 2">
    <name type="scientific">Naganishia cerealis</name>
    <dbReference type="NCBI Taxonomy" id="610337"/>
    <lineage>
        <taxon>Eukaryota</taxon>
        <taxon>Fungi</taxon>
        <taxon>Dikarya</taxon>
        <taxon>Basidiomycota</taxon>
        <taxon>Agaricomycotina</taxon>
        <taxon>Tremellomycetes</taxon>
        <taxon>Filobasidiales</taxon>
        <taxon>Filobasidiaceae</taxon>
        <taxon>Naganishia</taxon>
    </lineage>
</organism>
<proteinExistence type="predicted"/>
<sequence length="94" mass="9657">MFTRYFAAIALAAAAVLGQQINTPPTLTVCQPTLLSWNGGSTPYFLSVIPGGQASGAALKDFGEVSGTSTTWTVDLPAGTSITLKLTGMHAVLN</sequence>
<name>A0ACC2V8R4_9TREE</name>
<reference evidence="1" key="1">
    <citation type="submission" date="2023-04" db="EMBL/GenBank/DDBJ databases">
        <title>Draft Genome sequencing of Naganishia species isolated from polar environments using Oxford Nanopore Technology.</title>
        <authorList>
            <person name="Leo P."/>
            <person name="Venkateswaran K."/>
        </authorList>
    </citation>
    <scope>NUCLEOTIDE SEQUENCE</scope>
    <source>
        <strain evidence="1">MNA-CCFEE 5261</strain>
    </source>
</reference>
<dbReference type="EMBL" id="JASBWR010000102">
    <property type="protein sequence ID" value="KAJ9095367.1"/>
    <property type="molecule type" value="Genomic_DNA"/>
</dbReference>
<evidence type="ECO:0000313" key="1">
    <source>
        <dbReference type="EMBL" id="KAJ9095367.1"/>
    </source>
</evidence>
<comment type="caution">
    <text evidence="1">The sequence shown here is derived from an EMBL/GenBank/DDBJ whole genome shotgun (WGS) entry which is preliminary data.</text>
</comment>
<dbReference type="Proteomes" id="UP001241377">
    <property type="component" value="Unassembled WGS sequence"/>
</dbReference>
<protein>
    <submittedName>
        <fullName evidence="1">Uncharacterized protein</fullName>
    </submittedName>
</protein>
<accession>A0ACC2V8R4</accession>
<gene>
    <name evidence="1" type="ORF">QFC19_007611</name>
</gene>